<feature type="region of interest" description="Disordered" evidence="1">
    <location>
        <begin position="86"/>
        <end position="140"/>
    </location>
</feature>
<dbReference type="STRING" id="76021.BS329_18885"/>
<evidence type="ECO:0000256" key="1">
    <source>
        <dbReference type="SAM" id="MobiDB-lite"/>
    </source>
</evidence>
<gene>
    <name evidence="2" type="ORF">BS329_18885</name>
</gene>
<protein>
    <submittedName>
        <fullName evidence="2">Uncharacterized protein</fullName>
    </submittedName>
</protein>
<evidence type="ECO:0000313" key="2">
    <source>
        <dbReference type="EMBL" id="OLZ50498.1"/>
    </source>
</evidence>
<dbReference type="AlphaFoldDB" id="A0A1R0KRM9"/>
<feature type="compositionally biased region" description="Basic and acidic residues" evidence="1">
    <location>
        <begin position="112"/>
        <end position="129"/>
    </location>
</feature>
<comment type="caution">
    <text evidence="2">The sequence shown here is derived from an EMBL/GenBank/DDBJ whole genome shotgun (WGS) entry which is preliminary data.</text>
</comment>
<proteinExistence type="predicted"/>
<dbReference type="Proteomes" id="UP000187486">
    <property type="component" value="Unassembled WGS sequence"/>
</dbReference>
<evidence type="ECO:0000313" key="3">
    <source>
        <dbReference type="Proteomes" id="UP000187486"/>
    </source>
</evidence>
<organism evidence="2 3">
    <name type="scientific">Amycolatopsis coloradensis</name>
    <dbReference type="NCBI Taxonomy" id="76021"/>
    <lineage>
        <taxon>Bacteria</taxon>
        <taxon>Bacillati</taxon>
        <taxon>Actinomycetota</taxon>
        <taxon>Actinomycetes</taxon>
        <taxon>Pseudonocardiales</taxon>
        <taxon>Pseudonocardiaceae</taxon>
        <taxon>Amycolatopsis</taxon>
    </lineage>
</organism>
<name>A0A1R0KRM9_9PSEU</name>
<dbReference type="OrthoDB" id="5189274at2"/>
<dbReference type="EMBL" id="MQUQ01000010">
    <property type="protein sequence ID" value="OLZ50498.1"/>
    <property type="molecule type" value="Genomic_DNA"/>
</dbReference>
<keyword evidence="3" id="KW-1185">Reference proteome</keyword>
<feature type="compositionally biased region" description="Low complexity" evidence="1">
    <location>
        <begin position="130"/>
        <end position="140"/>
    </location>
</feature>
<reference evidence="2 3" key="1">
    <citation type="submission" date="2016-01" db="EMBL/GenBank/DDBJ databases">
        <title>Amycolatopsis coloradensis genome sequencing and assembly.</title>
        <authorList>
            <person name="Mayilraj S."/>
        </authorList>
    </citation>
    <scope>NUCLEOTIDE SEQUENCE [LARGE SCALE GENOMIC DNA]</scope>
    <source>
        <strain evidence="2 3">DSM 44225</strain>
    </source>
</reference>
<accession>A0A1R0KRM9</accession>
<sequence>MRRMTEPITASYVQEDDDWKVTVSGSGKELTGRAPGIIAARDRADQLVEKLSPPERSTVVHLLNGSALEFTAAYMTARLTLPEIEPLEVPPPANGKAKEKIDAKPPVPQGKELPKAVDEAKAPEEKAEPAKTPAKAAQTS</sequence>